<sequence length="127" mass="13721">MNERWDDELRQTLQSEKTGRPVDLTDRVLARVQQARRRTAWVGLAAALLCLLGGATIWQFASPDATSPASPLAQDRPPANASGEFPAAQLLEVWSRPPDMALDRIAAQQDALLAALEAEAGPAIAEH</sequence>
<protein>
    <submittedName>
        <fullName evidence="3">Uncharacterized protein</fullName>
    </submittedName>
</protein>
<keyword evidence="2" id="KW-1133">Transmembrane helix</keyword>
<feature type="transmembrane region" description="Helical" evidence="2">
    <location>
        <begin position="40"/>
        <end position="61"/>
    </location>
</feature>
<dbReference type="AlphaFoldDB" id="A0A518DL61"/>
<gene>
    <name evidence="3" type="ORF">Pla8534_03230</name>
</gene>
<dbReference type="RefSeq" id="WP_145048646.1">
    <property type="nucleotide sequence ID" value="NZ_CP036433.1"/>
</dbReference>
<keyword evidence="2" id="KW-0472">Membrane</keyword>
<dbReference type="Proteomes" id="UP000317648">
    <property type="component" value="Chromosome"/>
</dbReference>
<evidence type="ECO:0000256" key="2">
    <source>
        <dbReference type="SAM" id="Phobius"/>
    </source>
</evidence>
<reference evidence="3 4" key="1">
    <citation type="submission" date="2019-02" db="EMBL/GenBank/DDBJ databases">
        <title>Deep-cultivation of Planctomycetes and their phenomic and genomic characterization uncovers novel biology.</title>
        <authorList>
            <person name="Wiegand S."/>
            <person name="Jogler M."/>
            <person name="Boedeker C."/>
            <person name="Pinto D."/>
            <person name="Vollmers J."/>
            <person name="Rivas-Marin E."/>
            <person name="Kohn T."/>
            <person name="Peeters S.H."/>
            <person name="Heuer A."/>
            <person name="Rast P."/>
            <person name="Oberbeckmann S."/>
            <person name="Bunk B."/>
            <person name="Jeske O."/>
            <person name="Meyerdierks A."/>
            <person name="Storesund J.E."/>
            <person name="Kallscheuer N."/>
            <person name="Luecker S."/>
            <person name="Lage O.M."/>
            <person name="Pohl T."/>
            <person name="Merkel B.J."/>
            <person name="Hornburger P."/>
            <person name="Mueller R.-W."/>
            <person name="Bruemmer F."/>
            <person name="Labrenz M."/>
            <person name="Spormann A.M."/>
            <person name="Op den Camp H."/>
            <person name="Overmann J."/>
            <person name="Amann R."/>
            <person name="Jetten M.S.M."/>
            <person name="Mascher T."/>
            <person name="Medema M.H."/>
            <person name="Devos D.P."/>
            <person name="Kaster A.-K."/>
            <person name="Ovreas L."/>
            <person name="Rohde M."/>
            <person name="Galperin M.Y."/>
            <person name="Jogler C."/>
        </authorList>
    </citation>
    <scope>NUCLEOTIDE SEQUENCE [LARGE SCALE GENOMIC DNA]</scope>
    <source>
        <strain evidence="3 4">Pla85_3_4</strain>
    </source>
</reference>
<evidence type="ECO:0000256" key="1">
    <source>
        <dbReference type="SAM" id="MobiDB-lite"/>
    </source>
</evidence>
<dbReference type="KEGG" id="lcre:Pla8534_03230"/>
<accession>A0A518DL61</accession>
<keyword evidence="4" id="KW-1185">Reference proteome</keyword>
<proteinExistence type="predicted"/>
<name>A0A518DL61_9BACT</name>
<dbReference type="EMBL" id="CP036433">
    <property type="protein sequence ID" value="QDU92575.1"/>
    <property type="molecule type" value="Genomic_DNA"/>
</dbReference>
<evidence type="ECO:0000313" key="3">
    <source>
        <dbReference type="EMBL" id="QDU92575.1"/>
    </source>
</evidence>
<feature type="region of interest" description="Disordered" evidence="1">
    <location>
        <begin position="64"/>
        <end position="84"/>
    </location>
</feature>
<organism evidence="3 4">
    <name type="scientific">Lignipirellula cremea</name>
    <dbReference type="NCBI Taxonomy" id="2528010"/>
    <lineage>
        <taxon>Bacteria</taxon>
        <taxon>Pseudomonadati</taxon>
        <taxon>Planctomycetota</taxon>
        <taxon>Planctomycetia</taxon>
        <taxon>Pirellulales</taxon>
        <taxon>Pirellulaceae</taxon>
        <taxon>Lignipirellula</taxon>
    </lineage>
</organism>
<keyword evidence="2" id="KW-0812">Transmembrane</keyword>
<evidence type="ECO:0000313" key="4">
    <source>
        <dbReference type="Proteomes" id="UP000317648"/>
    </source>
</evidence>